<dbReference type="InterPro" id="IPR050129">
    <property type="entry name" value="Zn_alcohol_dh"/>
</dbReference>
<keyword evidence="2 4" id="KW-0862">Zinc</keyword>
<organism evidence="6 7">
    <name type="scientific">Candidatus Iainarchaeum sp</name>
    <dbReference type="NCBI Taxonomy" id="3101447"/>
    <lineage>
        <taxon>Archaea</taxon>
        <taxon>Candidatus Iainarchaeota</taxon>
        <taxon>Candidatus Iainarchaeia</taxon>
        <taxon>Candidatus Iainarchaeales</taxon>
        <taxon>Candidatus Iainarchaeaceae</taxon>
        <taxon>Candidatus Iainarchaeum</taxon>
    </lineage>
</organism>
<comment type="caution">
    <text evidence="6">The sequence shown here is derived from an EMBL/GenBank/DDBJ whole genome shotgun (WGS) entry which is preliminary data.</text>
</comment>
<comment type="cofactor">
    <cofactor evidence="4">
        <name>Zn(2+)</name>
        <dbReference type="ChEBI" id="CHEBI:29105"/>
    </cofactor>
</comment>
<evidence type="ECO:0000259" key="5">
    <source>
        <dbReference type="SMART" id="SM00829"/>
    </source>
</evidence>
<dbReference type="NCBIfam" id="NF003808">
    <property type="entry name" value="PRK05396.1"/>
    <property type="match status" value="1"/>
</dbReference>
<dbReference type="GO" id="GO:0051262">
    <property type="term" value="P:protein tetramerization"/>
    <property type="evidence" value="ECO:0007669"/>
    <property type="project" value="UniProtKB-ARBA"/>
</dbReference>
<evidence type="ECO:0000256" key="2">
    <source>
        <dbReference type="ARBA" id="ARBA00022833"/>
    </source>
</evidence>
<dbReference type="Gene3D" id="3.90.180.10">
    <property type="entry name" value="Medium-chain alcohol dehydrogenases, catalytic domain"/>
    <property type="match status" value="1"/>
</dbReference>
<dbReference type="PROSITE" id="PS00059">
    <property type="entry name" value="ADH_ZINC"/>
    <property type="match status" value="1"/>
</dbReference>
<keyword evidence="3 6" id="KW-0560">Oxidoreductase</keyword>
<accession>A0A8T4LH22</accession>
<dbReference type="EC" id="1.1.1.103" evidence="6"/>
<dbReference type="Proteomes" id="UP000678237">
    <property type="component" value="Unassembled WGS sequence"/>
</dbReference>
<dbReference type="SMART" id="SM00829">
    <property type="entry name" value="PKS_ER"/>
    <property type="match status" value="1"/>
</dbReference>
<reference evidence="6" key="1">
    <citation type="submission" date="2021-03" db="EMBL/GenBank/DDBJ databases">
        <authorList>
            <person name="Jaffe A."/>
        </authorList>
    </citation>
    <scope>NUCLEOTIDE SEQUENCE</scope>
    <source>
        <strain evidence="6">RIFCSPLOWO2_01_FULL_58_19</strain>
    </source>
</reference>
<proteinExistence type="inferred from homology"/>
<dbReference type="GO" id="GO:0008270">
    <property type="term" value="F:zinc ion binding"/>
    <property type="evidence" value="ECO:0007669"/>
    <property type="project" value="InterPro"/>
</dbReference>
<dbReference type="PANTHER" id="PTHR43401:SF2">
    <property type="entry name" value="L-THREONINE 3-DEHYDROGENASE"/>
    <property type="match status" value="1"/>
</dbReference>
<dbReference type="Pfam" id="PF00107">
    <property type="entry name" value="ADH_zinc_N"/>
    <property type="match status" value="1"/>
</dbReference>
<dbReference type="InterPro" id="IPR020843">
    <property type="entry name" value="ER"/>
</dbReference>
<dbReference type="GO" id="GO:0008743">
    <property type="term" value="F:L-threonine 3-dehydrogenase activity"/>
    <property type="evidence" value="ECO:0007669"/>
    <property type="project" value="UniProtKB-EC"/>
</dbReference>
<evidence type="ECO:0000256" key="4">
    <source>
        <dbReference type="RuleBase" id="RU361277"/>
    </source>
</evidence>
<feature type="domain" description="Enoyl reductase (ER)" evidence="5">
    <location>
        <begin position="8"/>
        <end position="340"/>
    </location>
</feature>
<dbReference type="InterPro" id="IPR013149">
    <property type="entry name" value="ADH-like_C"/>
</dbReference>
<evidence type="ECO:0000313" key="6">
    <source>
        <dbReference type="EMBL" id="MBS3062545.1"/>
    </source>
</evidence>
<dbReference type="SUPFAM" id="SSF51735">
    <property type="entry name" value="NAD(P)-binding Rossmann-fold domains"/>
    <property type="match status" value="1"/>
</dbReference>
<name>A0A8T4LH22_9ARCH</name>
<dbReference type="AlphaFoldDB" id="A0A8T4LH22"/>
<dbReference type="InterPro" id="IPR011032">
    <property type="entry name" value="GroES-like_sf"/>
</dbReference>
<dbReference type="SUPFAM" id="SSF50129">
    <property type="entry name" value="GroES-like"/>
    <property type="match status" value="1"/>
</dbReference>
<comment type="similarity">
    <text evidence="4">Belongs to the zinc-containing alcohol dehydrogenase family.</text>
</comment>
<dbReference type="PANTHER" id="PTHR43401">
    <property type="entry name" value="L-THREONINE 3-DEHYDROGENASE"/>
    <property type="match status" value="1"/>
</dbReference>
<dbReference type="Gene3D" id="3.40.50.720">
    <property type="entry name" value="NAD(P)-binding Rossmann-like Domain"/>
    <property type="match status" value="1"/>
</dbReference>
<protein>
    <submittedName>
        <fullName evidence="6">L-threonine 3-dehydrogenase</fullName>
        <ecNumber evidence="6">1.1.1.103</ecNumber>
    </submittedName>
</protein>
<dbReference type="InterPro" id="IPR036291">
    <property type="entry name" value="NAD(P)-bd_dom_sf"/>
</dbReference>
<evidence type="ECO:0000313" key="7">
    <source>
        <dbReference type="Proteomes" id="UP000678237"/>
    </source>
</evidence>
<evidence type="ECO:0000256" key="3">
    <source>
        <dbReference type="ARBA" id="ARBA00023002"/>
    </source>
</evidence>
<sequence>MQAIVKPNASPGFDLRRVDMPAVGPRDVLIKVKYASICGTDLHIFNWDKWSQNRIKPPLIMGHEFTGVVEKVGEEVVYIREGDHVSAESHIICKACYQCRTGNAHVCSNVKILGVDTNGGFAEYVSVPDICVWKHGKHISWEAGCIMEPLGNAVHTTLQTEVAGKTVAVFGCGPAGLMAIAVAKAAGAAEIFASDVSDYRLKLAKKIGAKHVFNPKETDVAKEIKDQTNGLGAEVVLENSGNPSAVKSAFKALRDAGRISLFGLPSEPVALDLPNDIIFKGATVLGITGRRMYETWYKMAGLIKGGALDVSNIITHRIQFSDWRKGFDLMNSGNSGKIIMHVDGK</sequence>
<gene>
    <name evidence="6" type="primary">tdh</name>
    <name evidence="6" type="ORF">J4203_01610</name>
</gene>
<dbReference type="InterPro" id="IPR013154">
    <property type="entry name" value="ADH-like_N"/>
</dbReference>
<evidence type="ECO:0000256" key="1">
    <source>
        <dbReference type="ARBA" id="ARBA00022723"/>
    </source>
</evidence>
<dbReference type="GO" id="GO:0030554">
    <property type="term" value="F:adenyl nucleotide binding"/>
    <property type="evidence" value="ECO:0007669"/>
    <property type="project" value="UniProtKB-ARBA"/>
</dbReference>
<dbReference type="Pfam" id="PF08240">
    <property type="entry name" value="ADH_N"/>
    <property type="match status" value="1"/>
</dbReference>
<dbReference type="InterPro" id="IPR002328">
    <property type="entry name" value="ADH_Zn_CS"/>
</dbReference>
<dbReference type="EMBL" id="JAGVWE010000002">
    <property type="protein sequence ID" value="MBS3062545.1"/>
    <property type="molecule type" value="Genomic_DNA"/>
</dbReference>
<reference evidence="6" key="2">
    <citation type="submission" date="2021-05" db="EMBL/GenBank/DDBJ databases">
        <title>Protein family content uncovers lineage relationships and bacterial pathway maintenance mechanisms in DPANN archaea.</title>
        <authorList>
            <person name="Castelle C.J."/>
            <person name="Meheust R."/>
            <person name="Jaffe A.L."/>
            <person name="Seitz K."/>
            <person name="Gong X."/>
            <person name="Baker B.J."/>
            <person name="Banfield J.F."/>
        </authorList>
    </citation>
    <scope>NUCLEOTIDE SEQUENCE</scope>
    <source>
        <strain evidence="6">RIFCSPLOWO2_01_FULL_58_19</strain>
    </source>
</reference>
<keyword evidence="1 4" id="KW-0479">Metal-binding</keyword>
<dbReference type="GO" id="GO:0043168">
    <property type="term" value="F:anion binding"/>
    <property type="evidence" value="ECO:0007669"/>
    <property type="project" value="UniProtKB-ARBA"/>
</dbReference>